<reference evidence="2 3" key="1">
    <citation type="submission" date="2022-04" db="EMBL/GenBank/DDBJ databases">
        <authorList>
            <person name="Ye Y.-Q."/>
            <person name="Du Z.-J."/>
        </authorList>
    </citation>
    <scope>NUCLEOTIDE SEQUENCE [LARGE SCALE GENOMIC DNA]</scope>
    <source>
        <strain evidence="2 3">A6E488</strain>
    </source>
</reference>
<sequence length="218" mass="23081">MLILFQEYPVSVGRKVLPLALAGLVLGGCANSQQSPQTQSFGFATNGESAPPPAFRPASAPAPNAYAPRVDIPVGAPIVEFRSRTGPDIIGHTYLVFGYQGENGTIVEPDQIGLYPKDLSGFAVGMGGMAEATTEPVSLDISIPPSNVYRHQLTEDEYARLSAAAAAARANPPKWNWTRYNCNTFVADMAETAGMQTPAGGTLLAPVLFVEKLKSLNT</sequence>
<feature type="compositionally biased region" description="Polar residues" evidence="1">
    <location>
        <begin position="36"/>
        <end position="48"/>
    </location>
</feature>
<feature type="region of interest" description="Disordered" evidence="1">
    <location>
        <begin position="36"/>
        <end position="60"/>
    </location>
</feature>
<evidence type="ECO:0000256" key="1">
    <source>
        <dbReference type="SAM" id="MobiDB-lite"/>
    </source>
</evidence>
<evidence type="ECO:0000313" key="3">
    <source>
        <dbReference type="Proteomes" id="UP001320898"/>
    </source>
</evidence>
<accession>A0AAW5R2F6</accession>
<dbReference type="EMBL" id="JALIDZ010000012">
    <property type="protein sequence ID" value="MCT8974402.1"/>
    <property type="molecule type" value="Genomic_DNA"/>
</dbReference>
<keyword evidence="3" id="KW-1185">Reference proteome</keyword>
<dbReference type="Proteomes" id="UP001320898">
    <property type="component" value="Unassembled WGS sequence"/>
</dbReference>
<name>A0AAW5R2F6_9HYPH</name>
<proteinExistence type="predicted"/>
<organism evidence="2 3">
    <name type="scientific">Microbaculum marinisediminis</name>
    <dbReference type="NCBI Taxonomy" id="2931392"/>
    <lineage>
        <taxon>Bacteria</taxon>
        <taxon>Pseudomonadati</taxon>
        <taxon>Pseudomonadota</taxon>
        <taxon>Alphaproteobacteria</taxon>
        <taxon>Hyphomicrobiales</taxon>
        <taxon>Tepidamorphaceae</taxon>
        <taxon>Microbaculum</taxon>
    </lineage>
</organism>
<evidence type="ECO:0008006" key="4">
    <source>
        <dbReference type="Google" id="ProtNLM"/>
    </source>
</evidence>
<dbReference type="RefSeq" id="WP_261617989.1">
    <property type="nucleotide sequence ID" value="NZ_JALIDZ010000012.1"/>
</dbReference>
<comment type="caution">
    <text evidence="2">The sequence shown here is derived from an EMBL/GenBank/DDBJ whole genome shotgun (WGS) entry which is preliminary data.</text>
</comment>
<dbReference type="AlphaFoldDB" id="A0AAW5R2F6"/>
<gene>
    <name evidence="2" type="ORF">MUB46_21245</name>
</gene>
<evidence type="ECO:0000313" key="2">
    <source>
        <dbReference type="EMBL" id="MCT8974402.1"/>
    </source>
</evidence>
<protein>
    <recommendedName>
        <fullName evidence="4">Lipoprotein</fullName>
    </recommendedName>
</protein>